<protein>
    <recommendedName>
        <fullName evidence="1">HTH marR-type domain-containing protein</fullName>
    </recommendedName>
</protein>
<evidence type="ECO:0000313" key="2">
    <source>
        <dbReference type="EMBL" id="GEO96207.1"/>
    </source>
</evidence>
<dbReference type="GO" id="GO:0006950">
    <property type="term" value="P:response to stress"/>
    <property type="evidence" value="ECO:0007669"/>
    <property type="project" value="TreeGrafter"/>
</dbReference>
<dbReference type="SMART" id="SM00347">
    <property type="entry name" value="HTH_MARR"/>
    <property type="match status" value="1"/>
</dbReference>
<gene>
    <name evidence="2" type="ORF">KTU01_23300</name>
</gene>
<comment type="caution">
    <text evidence="2">The sequence shown here is derived from an EMBL/GenBank/DDBJ whole genome shotgun (WGS) entry which is preliminary data.</text>
</comment>
<organism evidence="2 3">
    <name type="scientific">Kocuria turfanensis</name>
    <dbReference type="NCBI Taxonomy" id="388357"/>
    <lineage>
        <taxon>Bacteria</taxon>
        <taxon>Bacillati</taxon>
        <taxon>Actinomycetota</taxon>
        <taxon>Actinomycetes</taxon>
        <taxon>Micrococcales</taxon>
        <taxon>Micrococcaceae</taxon>
        <taxon>Kocuria</taxon>
    </lineage>
</organism>
<dbReference type="AlphaFoldDB" id="A0A512IEX5"/>
<dbReference type="Proteomes" id="UP000321103">
    <property type="component" value="Unassembled WGS sequence"/>
</dbReference>
<dbReference type="InterPro" id="IPR000835">
    <property type="entry name" value="HTH_MarR-typ"/>
</dbReference>
<dbReference type="InterPro" id="IPR036388">
    <property type="entry name" value="WH-like_DNA-bd_sf"/>
</dbReference>
<dbReference type="PROSITE" id="PS50995">
    <property type="entry name" value="HTH_MARR_2"/>
    <property type="match status" value="1"/>
</dbReference>
<dbReference type="Pfam" id="PF12802">
    <property type="entry name" value="MarR_2"/>
    <property type="match status" value="1"/>
</dbReference>
<sequence>MRREATAPTTLSIDLLDRAATATRHALEQVLAPHELTLDGWRVLQTLCVDGAQSMGPLSEATRTTAPTLTRLVDRLVARALVYRNVDPADRRRLRVHAADRGRELHEQLWPPLQEAEALALAGLADDELATLRDLLGRLG</sequence>
<dbReference type="InterPro" id="IPR036390">
    <property type="entry name" value="WH_DNA-bd_sf"/>
</dbReference>
<dbReference type="SUPFAM" id="SSF46785">
    <property type="entry name" value="Winged helix' DNA-binding domain"/>
    <property type="match status" value="1"/>
</dbReference>
<dbReference type="EMBL" id="BJZS01000074">
    <property type="protein sequence ID" value="GEO96207.1"/>
    <property type="molecule type" value="Genomic_DNA"/>
</dbReference>
<dbReference type="RefSeq" id="WP_062735940.1">
    <property type="nucleotide sequence ID" value="NZ_BJZS01000074.1"/>
</dbReference>
<evidence type="ECO:0000259" key="1">
    <source>
        <dbReference type="PROSITE" id="PS50995"/>
    </source>
</evidence>
<dbReference type="PANTHER" id="PTHR33164:SF43">
    <property type="entry name" value="HTH-TYPE TRANSCRIPTIONAL REPRESSOR YETL"/>
    <property type="match status" value="1"/>
</dbReference>
<accession>A0A512IEX5</accession>
<dbReference type="PANTHER" id="PTHR33164">
    <property type="entry name" value="TRANSCRIPTIONAL REGULATOR, MARR FAMILY"/>
    <property type="match status" value="1"/>
</dbReference>
<feature type="domain" description="HTH marR-type" evidence="1">
    <location>
        <begin position="9"/>
        <end position="140"/>
    </location>
</feature>
<keyword evidence="3" id="KW-1185">Reference proteome</keyword>
<dbReference type="GO" id="GO:0003700">
    <property type="term" value="F:DNA-binding transcription factor activity"/>
    <property type="evidence" value="ECO:0007669"/>
    <property type="project" value="InterPro"/>
</dbReference>
<dbReference type="InterPro" id="IPR039422">
    <property type="entry name" value="MarR/SlyA-like"/>
</dbReference>
<dbReference type="Gene3D" id="1.10.10.10">
    <property type="entry name" value="Winged helix-like DNA-binding domain superfamily/Winged helix DNA-binding domain"/>
    <property type="match status" value="1"/>
</dbReference>
<reference evidence="2 3" key="1">
    <citation type="submission" date="2019-07" db="EMBL/GenBank/DDBJ databases">
        <title>Whole genome shotgun sequence of Kocuria turfanensis NBRC 107627.</title>
        <authorList>
            <person name="Hosoyama A."/>
            <person name="Uohara A."/>
            <person name="Ohji S."/>
            <person name="Ichikawa N."/>
        </authorList>
    </citation>
    <scope>NUCLEOTIDE SEQUENCE [LARGE SCALE GENOMIC DNA]</scope>
    <source>
        <strain evidence="2 3">NBRC 107627</strain>
    </source>
</reference>
<evidence type="ECO:0000313" key="3">
    <source>
        <dbReference type="Proteomes" id="UP000321103"/>
    </source>
</evidence>
<name>A0A512IEX5_9MICC</name>
<dbReference type="STRING" id="388357.GCA_001580365_02408"/>
<proteinExistence type="predicted"/>
<dbReference type="PRINTS" id="PR00598">
    <property type="entry name" value="HTHMARR"/>
</dbReference>